<evidence type="ECO:0000313" key="2">
    <source>
        <dbReference type="EMBL" id="SDA53828.1"/>
    </source>
</evidence>
<dbReference type="EMBL" id="FMXC01000011">
    <property type="protein sequence ID" value="SDA53828.1"/>
    <property type="molecule type" value="Genomic_DNA"/>
</dbReference>
<proteinExistence type="predicted"/>
<keyword evidence="1" id="KW-1133">Transmembrane helix</keyword>
<name>A0ABY0MBJ9_9LACO</name>
<comment type="caution">
    <text evidence="2">The sequence shown here is derived from an EMBL/GenBank/DDBJ whole genome shotgun (WGS) entry which is preliminary data.</text>
</comment>
<accession>A0ABY0MBJ9</accession>
<gene>
    <name evidence="2" type="ORF">SAMN02983011_01207</name>
</gene>
<reference evidence="2 3" key="1">
    <citation type="submission" date="2016-10" db="EMBL/GenBank/DDBJ databases">
        <authorList>
            <person name="Varghese N."/>
            <person name="Submissions S."/>
        </authorList>
    </citation>
    <scope>NUCLEOTIDE SEQUENCE [LARGE SCALE GENOMIC DNA]</scope>
    <source>
        <strain evidence="2 3">ATCC 43761</strain>
    </source>
</reference>
<keyword evidence="1" id="KW-0812">Transmembrane</keyword>
<protein>
    <submittedName>
        <fullName evidence="2">Uncharacterized protein</fullName>
    </submittedName>
</protein>
<keyword evidence="3" id="KW-1185">Reference proteome</keyword>
<sequence length="48" mass="5512">MAAWFFLMMEDIMELKHGRNSFFDGGLFALIGWHILGFLVTFLTLGIC</sequence>
<evidence type="ECO:0000313" key="3">
    <source>
        <dbReference type="Proteomes" id="UP000181860"/>
    </source>
</evidence>
<organism evidence="2 3">
    <name type="scientific">Lactobacillus kefiranofaciens</name>
    <dbReference type="NCBI Taxonomy" id="267818"/>
    <lineage>
        <taxon>Bacteria</taxon>
        <taxon>Bacillati</taxon>
        <taxon>Bacillota</taxon>
        <taxon>Bacilli</taxon>
        <taxon>Lactobacillales</taxon>
        <taxon>Lactobacillaceae</taxon>
        <taxon>Lactobacillus</taxon>
    </lineage>
</organism>
<keyword evidence="1" id="KW-0472">Membrane</keyword>
<evidence type="ECO:0000256" key="1">
    <source>
        <dbReference type="SAM" id="Phobius"/>
    </source>
</evidence>
<feature type="transmembrane region" description="Helical" evidence="1">
    <location>
        <begin position="21"/>
        <end position="47"/>
    </location>
</feature>
<dbReference type="Proteomes" id="UP000181860">
    <property type="component" value="Unassembled WGS sequence"/>
</dbReference>